<evidence type="ECO:0000313" key="4">
    <source>
        <dbReference type="Proteomes" id="UP000234585"/>
    </source>
</evidence>
<keyword evidence="2" id="KW-0732">Signal</keyword>
<evidence type="ECO:0000256" key="1">
    <source>
        <dbReference type="SAM" id="MobiDB-lite"/>
    </source>
</evidence>
<dbReference type="GeneID" id="36519769"/>
<name>A0A2I2FBI1_ASPCN</name>
<accession>A0A2I2FBI1</accession>
<evidence type="ECO:0000313" key="3">
    <source>
        <dbReference type="EMBL" id="PLB37991.1"/>
    </source>
</evidence>
<evidence type="ECO:0008006" key="5">
    <source>
        <dbReference type="Google" id="ProtNLM"/>
    </source>
</evidence>
<dbReference type="EMBL" id="KZ559138">
    <property type="protein sequence ID" value="PLB37991.1"/>
    <property type="molecule type" value="Genomic_DNA"/>
</dbReference>
<reference evidence="3 4" key="1">
    <citation type="submission" date="2017-12" db="EMBL/GenBank/DDBJ databases">
        <authorList>
            <consortium name="DOE Joint Genome Institute"/>
            <person name="Haridas S."/>
            <person name="Kjaerbolling I."/>
            <person name="Vesth T.C."/>
            <person name="Frisvad J.C."/>
            <person name="Nybo J.L."/>
            <person name="Theobald S."/>
            <person name="Kuo A."/>
            <person name="Bowyer P."/>
            <person name="Matsuda Y."/>
            <person name="Mondo S."/>
            <person name="Lyhne E.K."/>
            <person name="Kogle M.E."/>
            <person name="Clum A."/>
            <person name="Lipzen A."/>
            <person name="Salamov A."/>
            <person name="Ngan C.Y."/>
            <person name="Daum C."/>
            <person name="Chiniquy J."/>
            <person name="Barry K."/>
            <person name="LaButti K."/>
            <person name="Simmons B.A."/>
            <person name="Magnuson J.K."/>
            <person name="Mortensen U.H."/>
            <person name="Larsen T.O."/>
            <person name="Grigoriev I.V."/>
            <person name="Baker S.E."/>
            <person name="Andersen M.R."/>
            <person name="Nordberg H.P."/>
            <person name="Cantor M.N."/>
            <person name="Hua S.X."/>
        </authorList>
    </citation>
    <scope>NUCLEOTIDE SEQUENCE [LARGE SCALE GENOMIC DNA]</scope>
    <source>
        <strain evidence="3 4">CBS 102.13</strain>
    </source>
</reference>
<dbReference type="RefSeq" id="XP_024672003.1">
    <property type="nucleotide sequence ID" value="XM_024812609.1"/>
</dbReference>
<feature type="signal peptide" evidence="2">
    <location>
        <begin position="1"/>
        <end position="24"/>
    </location>
</feature>
<sequence>MAAPGPMTILLIIILLAKEPGIRGYIRGDPPHIVSITPNQSAYHNTETKPHISFFAVTIRRGRSRPNGRGLSPPPNPLSLGNRVLSALRSSPNHRHQSRSPCTTSDQHRSRTRGRPLATGIGCSVGCRLRSSIPNGCGRPSTVLTHRRKSFKTKLVAL</sequence>
<proteinExistence type="predicted"/>
<feature type="chain" id="PRO_5014164252" description="Secreted protein" evidence="2">
    <location>
        <begin position="25"/>
        <end position="158"/>
    </location>
</feature>
<dbReference type="Proteomes" id="UP000234585">
    <property type="component" value="Unassembled WGS sequence"/>
</dbReference>
<keyword evidence="4" id="KW-1185">Reference proteome</keyword>
<feature type="region of interest" description="Disordered" evidence="1">
    <location>
        <begin position="89"/>
        <end position="117"/>
    </location>
</feature>
<evidence type="ECO:0000256" key="2">
    <source>
        <dbReference type="SAM" id="SignalP"/>
    </source>
</evidence>
<organism evidence="3 4">
    <name type="scientific">Aspergillus candidus</name>
    <dbReference type="NCBI Taxonomy" id="41067"/>
    <lineage>
        <taxon>Eukaryota</taxon>
        <taxon>Fungi</taxon>
        <taxon>Dikarya</taxon>
        <taxon>Ascomycota</taxon>
        <taxon>Pezizomycotina</taxon>
        <taxon>Eurotiomycetes</taxon>
        <taxon>Eurotiomycetidae</taxon>
        <taxon>Eurotiales</taxon>
        <taxon>Aspergillaceae</taxon>
        <taxon>Aspergillus</taxon>
        <taxon>Aspergillus subgen. Circumdati</taxon>
    </lineage>
</organism>
<gene>
    <name evidence="3" type="ORF">BDW47DRAFT_105618</name>
</gene>
<dbReference type="AlphaFoldDB" id="A0A2I2FBI1"/>
<protein>
    <recommendedName>
        <fullName evidence="5">Secreted protein</fullName>
    </recommendedName>
</protein>